<dbReference type="Gene3D" id="2.40.420.20">
    <property type="match status" value="1"/>
</dbReference>
<feature type="domain" description="Peptidoglycan binding-like" evidence="1">
    <location>
        <begin position="133"/>
        <end position="183"/>
    </location>
</feature>
<protein>
    <submittedName>
        <fullName evidence="2">Peptidoglycan hydrolase-like protein with peptidoglycan-binding domain</fullName>
    </submittedName>
</protein>
<dbReference type="Gene3D" id="1.10.101.10">
    <property type="entry name" value="PGBD-like superfamily/PGBD"/>
    <property type="match status" value="1"/>
</dbReference>
<dbReference type="InterPro" id="IPR036365">
    <property type="entry name" value="PGBD-like_sf"/>
</dbReference>
<dbReference type="InterPro" id="IPR036366">
    <property type="entry name" value="PGBDSf"/>
</dbReference>
<dbReference type="PANTHER" id="PTHR30469">
    <property type="entry name" value="MULTIDRUG RESISTANCE PROTEIN MDTA"/>
    <property type="match status" value="1"/>
</dbReference>
<dbReference type="Pfam" id="PF01471">
    <property type="entry name" value="PG_binding_1"/>
    <property type="match status" value="1"/>
</dbReference>
<name>A0ABS4T9P6_9PSEU</name>
<dbReference type="SUPFAM" id="SSF47090">
    <property type="entry name" value="PGBD-like"/>
    <property type="match status" value="1"/>
</dbReference>
<evidence type="ECO:0000313" key="2">
    <source>
        <dbReference type="EMBL" id="MBP2321152.1"/>
    </source>
</evidence>
<gene>
    <name evidence="2" type="ORF">JOF56_001537</name>
</gene>
<reference evidence="2 3" key="1">
    <citation type="submission" date="2021-03" db="EMBL/GenBank/DDBJ databases">
        <title>Sequencing the genomes of 1000 actinobacteria strains.</title>
        <authorList>
            <person name="Klenk H.-P."/>
        </authorList>
    </citation>
    <scope>NUCLEOTIDE SEQUENCE [LARGE SCALE GENOMIC DNA]</scope>
    <source>
        <strain evidence="2 3">DSM 46670</strain>
    </source>
</reference>
<keyword evidence="3" id="KW-1185">Reference proteome</keyword>
<dbReference type="EMBL" id="JAGINW010000001">
    <property type="protein sequence ID" value="MBP2321152.1"/>
    <property type="molecule type" value="Genomic_DNA"/>
</dbReference>
<dbReference type="InterPro" id="IPR002477">
    <property type="entry name" value="Peptidoglycan-bd-like"/>
</dbReference>
<proteinExistence type="predicted"/>
<sequence length="364" mass="37691">MTDEGPRRLHRRRRIRWMIAGSAVVVALAVGTAVVLTRVGSGSAAAAPKGPAPVDTTTVTKTDLADRRSITGKLGYGTETTLAGQKQGTITGLPAMSDVLDRGKTVYKVDAKPVVLFFGDIPLYRPVGSGVTNGPDVKVIEENLKALGFGGFGAPDEKFTTATANAIKKWQKSLKLEETGTVNVGDVLITTGPFRVNSIVAKLGAPGAGDLLKYTGVNRGVSVQIKSSQRDWAKIGAKVSVAVGSKTATGTITGIAEVPPDPNPMPGSSPDSKFDVSIALDDPAAITAADATSVDVRFTADSRSAVLTVPVGALLALAEGGYAVEIVDGDRRRLAAVKPGLFSDGRVEISGPDVREGMRVVTTS</sequence>
<dbReference type="RefSeq" id="WP_307854968.1">
    <property type="nucleotide sequence ID" value="NZ_JAGINW010000001.1"/>
</dbReference>
<accession>A0ABS4T9P6</accession>
<evidence type="ECO:0000259" key="1">
    <source>
        <dbReference type="Pfam" id="PF01471"/>
    </source>
</evidence>
<dbReference type="PANTHER" id="PTHR30469:SF15">
    <property type="entry name" value="HLYD FAMILY OF SECRETION PROTEINS"/>
    <property type="match status" value="1"/>
</dbReference>
<comment type="caution">
    <text evidence="2">The sequence shown here is derived from an EMBL/GenBank/DDBJ whole genome shotgun (WGS) entry which is preliminary data.</text>
</comment>
<evidence type="ECO:0000313" key="3">
    <source>
        <dbReference type="Proteomes" id="UP001519332"/>
    </source>
</evidence>
<dbReference type="Proteomes" id="UP001519332">
    <property type="component" value="Unassembled WGS sequence"/>
</dbReference>
<organism evidence="2 3">
    <name type="scientific">Kibdelosporangium banguiense</name>
    <dbReference type="NCBI Taxonomy" id="1365924"/>
    <lineage>
        <taxon>Bacteria</taxon>
        <taxon>Bacillati</taxon>
        <taxon>Actinomycetota</taxon>
        <taxon>Actinomycetes</taxon>
        <taxon>Pseudonocardiales</taxon>
        <taxon>Pseudonocardiaceae</taxon>
        <taxon>Kibdelosporangium</taxon>
    </lineage>
</organism>